<evidence type="ECO:0000256" key="3">
    <source>
        <dbReference type="ARBA" id="ARBA00023002"/>
    </source>
</evidence>
<dbReference type="PANTHER" id="PTHR42789">
    <property type="entry name" value="D-ISOMER SPECIFIC 2-HYDROXYACID DEHYDROGENASE FAMILY PROTEIN (AFU_ORTHOLOGUE AFUA_6G10090)"/>
    <property type="match status" value="1"/>
</dbReference>
<dbReference type="InterPro" id="IPR050857">
    <property type="entry name" value="D-2-hydroxyacid_DH"/>
</dbReference>
<protein>
    <recommendedName>
        <fullName evidence="8">S-adenosyl-L-homocysteine hydrolase NAD binding domain-containing protein</fullName>
    </recommendedName>
</protein>
<evidence type="ECO:0008006" key="8">
    <source>
        <dbReference type="Google" id="ProtNLM"/>
    </source>
</evidence>
<feature type="domain" description="D-isomer specific 2-hydroxyacid dehydrogenase NAD-binding" evidence="6">
    <location>
        <begin position="115"/>
        <end position="289"/>
    </location>
</feature>
<evidence type="ECO:0000256" key="4">
    <source>
        <dbReference type="ARBA" id="ARBA00023027"/>
    </source>
</evidence>
<dbReference type="Pfam" id="PF00389">
    <property type="entry name" value="2-Hacid_dh"/>
    <property type="match status" value="1"/>
</dbReference>
<name>X0ZKN0_9ZZZZ</name>
<dbReference type="PROSITE" id="PS00065">
    <property type="entry name" value="D_2_HYDROXYACID_DH_1"/>
    <property type="match status" value="1"/>
</dbReference>
<dbReference type="GO" id="GO:0016616">
    <property type="term" value="F:oxidoreductase activity, acting on the CH-OH group of donors, NAD or NADP as acceptor"/>
    <property type="evidence" value="ECO:0007669"/>
    <property type="project" value="InterPro"/>
</dbReference>
<evidence type="ECO:0000256" key="2">
    <source>
        <dbReference type="ARBA" id="ARBA00022605"/>
    </source>
</evidence>
<dbReference type="InterPro" id="IPR036291">
    <property type="entry name" value="NAD(P)-bd_dom_sf"/>
</dbReference>
<dbReference type="SUPFAM" id="SSF52283">
    <property type="entry name" value="Formate/glycerate dehydrogenase catalytic domain-like"/>
    <property type="match status" value="1"/>
</dbReference>
<reference evidence="7" key="1">
    <citation type="journal article" date="2014" name="Front. Microbiol.">
        <title>High frequency of phylogenetically diverse reductive dehalogenase-homologous genes in deep subseafloor sedimentary metagenomes.</title>
        <authorList>
            <person name="Kawai M."/>
            <person name="Futagami T."/>
            <person name="Toyoda A."/>
            <person name="Takaki Y."/>
            <person name="Nishi S."/>
            <person name="Hori S."/>
            <person name="Arai W."/>
            <person name="Tsubouchi T."/>
            <person name="Morono Y."/>
            <person name="Uchiyama I."/>
            <person name="Ito T."/>
            <person name="Fujiyama A."/>
            <person name="Inagaki F."/>
            <person name="Takami H."/>
        </authorList>
    </citation>
    <scope>NUCLEOTIDE SEQUENCE</scope>
    <source>
        <strain evidence="7">Expedition CK06-06</strain>
    </source>
</reference>
<proteinExistence type="inferred from homology"/>
<dbReference type="SUPFAM" id="SSF51735">
    <property type="entry name" value="NAD(P)-binding Rossmann-fold domains"/>
    <property type="match status" value="1"/>
</dbReference>
<dbReference type="InterPro" id="IPR006140">
    <property type="entry name" value="D-isomer_DH_NAD-bd"/>
</dbReference>
<comment type="similarity">
    <text evidence="1">Belongs to the D-isomer specific 2-hydroxyacid dehydrogenase family.</text>
</comment>
<dbReference type="InterPro" id="IPR029753">
    <property type="entry name" value="D-isomer_DH_CS"/>
</dbReference>
<dbReference type="PANTHER" id="PTHR42789:SF1">
    <property type="entry name" value="D-ISOMER SPECIFIC 2-HYDROXYACID DEHYDROGENASE FAMILY PROTEIN (AFU_ORTHOLOGUE AFUA_6G10090)"/>
    <property type="match status" value="1"/>
</dbReference>
<dbReference type="PROSITE" id="PS00670">
    <property type="entry name" value="D_2_HYDROXYACID_DH_2"/>
    <property type="match status" value="1"/>
</dbReference>
<organism evidence="7">
    <name type="scientific">marine sediment metagenome</name>
    <dbReference type="NCBI Taxonomy" id="412755"/>
    <lineage>
        <taxon>unclassified sequences</taxon>
        <taxon>metagenomes</taxon>
        <taxon>ecological metagenomes</taxon>
    </lineage>
</organism>
<keyword evidence="2" id="KW-0028">Amino-acid biosynthesis</keyword>
<accession>X0ZKN0</accession>
<feature type="domain" description="D-isomer specific 2-hydroxyacid dehydrogenase catalytic" evidence="5">
    <location>
        <begin position="39"/>
        <end position="320"/>
    </location>
</feature>
<dbReference type="PROSITE" id="PS00671">
    <property type="entry name" value="D_2_HYDROXYACID_DH_3"/>
    <property type="match status" value="1"/>
</dbReference>
<evidence type="ECO:0000259" key="5">
    <source>
        <dbReference type="Pfam" id="PF00389"/>
    </source>
</evidence>
<sequence>MSNVITLSRSFGKLVSFGKEVLEKEGHKLFFPPEDCLPLDEKRITNLIQKFNIDAIVVGAERITPNILDTLGSRKIVAKHGAGLDNIDIRYATKSNIAVTFTPEANVQAVAELTVGLILCIARRIPKACFSMKNGDWEYFMGKEIYGKIIGVIGTGKIGKAVIQKLSGMNVNILVYDIVTSKEISSLQNVKYVDLKEIFTNSDFITLHVPLTQNTYRMIGENEFKLMKASSYFINTSRGSIVDELALYKFLSSKKIAGAALDVWENEPPKSISAKLVKLDNVIPTPHIGAYTEEAIYRMGHQCAMSIIDFFNNKKPKYLANPDVWKNLGY</sequence>
<dbReference type="CDD" id="cd12172">
    <property type="entry name" value="PGDH_like_2"/>
    <property type="match status" value="1"/>
</dbReference>
<keyword evidence="4" id="KW-0520">NAD</keyword>
<evidence type="ECO:0000256" key="1">
    <source>
        <dbReference type="ARBA" id="ARBA00005854"/>
    </source>
</evidence>
<dbReference type="EMBL" id="BART01000910">
    <property type="protein sequence ID" value="GAG58647.1"/>
    <property type="molecule type" value="Genomic_DNA"/>
</dbReference>
<dbReference type="Gene3D" id="3.40.50.720">
    <property type="entry name" value="NAD(P)-binding Rossmann-like Domain"/>
    <property type="match status" value="2"/>
</dbReference>
<dbReference type="GO" id="GO:0051287">
    <property type="term" value="F:NAD binding"/>
    <property type="evidence" value="ECO:0007669"/>
    <property type="project" value="InterPro"/>
</dbReference>
<dbReference type="InterPro" id="IPR006139">
    <property type="entry name" value="D-isomer_2_OHA_DH_cat_dom"/>
</dbReference>
<keyword evidence="3" id="KW-0560">Oxidoreductase</keyword>
<dbReference type="AlphaFoldDB" id="X0ZKN0"/>
<gene>
    <name evidence="7" type="ORF">S01H4_03641</name>
</gene>
<dbReference type="FunFam" id="3.40.50.720:FF:000203">
    <property type="entry name" value="D-3-phosphoglycerate dehydrogenase (SerA)"/>
    <property type="match status" value="1"/>
</dbReference>
<comment type="caution">
    <text evidence="7">The sequence shown here is derived from an EMBL/GenBank/DDBJ whole genome shotgun (WGS) entry which is preliminary data.</text>
</comment>
<evidence type="ECO:0000313" key="7">
    <source>
        <dbReference type="EMBL" id="GAG58647.1"/>
    </source>
</evidence>
<evidence type="ECO:0000259" key="6">
    <source>
        <dbReference type="Pfam" id="PF02826"/>
    </source>
</evidence>
<dbReference type="InterPro" id="IPR029752">
    <property type="entry name" value="D-isomer_DH_CS1"/>
</dbReference>
<dbReference type="GO" id="GO:0008652">
    <property type="term" value="P:amino acid biosynthetic process"/>
    <property type="evidence" value="ECO:0007669"/>
    <property type="project" value="UniProtKB-KW"/>
</dbReference>
<dbReference type="Pfam" id="PF02826">
    <property type="entry name" value="2-Hacid_dh_C"/>
    <property type="match status" value="1"/>
</dbReference>